<evidence type="ECO:0000256" key="6">
    <source>
        <dbReference type="ARBA" id="ARBA00037968"/>
    </source>
</evidence>
<feature type="transmembrane region" description="Helical" evidence="7">
    <location>
        <begin position="357"/>
        <end position="376"/>
    </location>
</feature>
<dbReference type="OrthoDB" id="6730379at2759"/>
<comment type="similarity">
    <text evidence="6">Belongs to the major facilitator superfamily. Allantoate permease family.</text>
</comment>
<dbReference type="FunFam" id="1.20.1250.20:FF:000064">
    <property type="entry name" value="MFS allantoate transporter"/>
    <property type="match status" value="1"/>
</dbReference>
<keyword evidence="10" id="KW-1185">Reference proteome</keyword>
<dbReference type="GO" id="GO:0016020">
    <property type="term" value="C:membrane"/>
    <property type="evidence" value="ECO:0007669"/>
    <property type="project" value="UniProtKB-SubCell"/>
</dbReference>
<feature type="transmembrane region" description="Helical" evidence="7">
    <location>
        <begin position="156"/>
        <end position="180"/>
    </location>
</feature>
<comment type="subcellular location">
    <subcellularLocation>
        <location evidence="1">Membrane</location>
        <topology evidence="1">Multi-pass membrane protein</topology>
    </subcellularLocation>
</comment>
<dbReference type="SUPFAM" id="SSF103473">
    <property type="entry name" value="MFS general substrate transporter"/>
    <property type="match status" value="1"/>
</dbReference>
<protein>
    <recommendedName>
        <fullName evidence="8">Major facilitator superfamily (MFS) profile domain-containing protein</fullName>
    </recommendedName>
</protein>
<keyword evidence="3 7" id="KW-0812">Transmembrane</keyword>
<dbReference type="InterPro" id="IPR036259">
    <property type="entry name" value="MFS_trans_sf"/>
</dbReference>
<name>A0A8H5LHS9_9AGAR</name>
<sequence>MSYHSEPSEKMERLDQPSNDHVHAHVVVQDEVDVAAKLAASAESDAPLTPEVAAKLRRKIDWHLMPLMCLMYLMAFADKTTLGQSAILGIMPGAHIDQNQFNWLGTIFYLSYLVFEYPQNLALQKLPVGKWMSINIFIWAVALLAHAACKSFGSLFAVRFILGICEGAITPGFMIVTSMFYTRDEQTKRVGYWFLMNGLAIIFLGFVSFGVLHTKTHNFMPWQWLMIITGLITLVTAVLFWFFFPDSPANARFLTPEERVQAVQRIKVNQTGVENKKWKREQFIEAFTDPKTWIIALLAALGNVFNSLTNQRLIIISTFGFTPIQTTLIGCVDGLLEIIYIWIAVNLATMRKIGRGYAGALMFMPALLGAILLNTLPQHNRIGLLFSYWLTITAISPFVILLGWTGSITAGHTKRTTVNAILFVAYGIGNAAGPFMWKKKYQPRNEIPWIVNAVVFGVCAIFLIILRFYLVSENKRRESESHDDSYDDVYLTHVDEKGNSVEKKIDRAFLDMTDIQNREFRYIL</sequence>
<accession>A0A8H5LHS9</accession>
<reference evidence="9 10" key="1">
    <citation type="journal article" date="2020" name="ISME J.">
        <title>Uncovering the hidden diversity of litter-decomposition mechanisms in mushroom-forming fungi.</title>
        <authorList>
            <person name="Floudas D."/>
            <person name="Bentzer J."/>
            <person name="Ahren D."/>
            <person name="Johansson T."/>
            <person name="Persson P."/>
            <person name="Tunlid A."/>
        </authorList>
    </citation>
    <scope>NUCLEOTIDE SEQUENCE [LARGE SCALE GENOMIC DNA]</scope>
    <source>
        <strain evidence="9 10">CBS 146.42</strain>
    </source>
</reference>
<evidence type="ECO:0000313" key="10">
    <source>
        <dbReference type="Proteomes" id="UP000559027"/>
    </source>
</evidence>
<feature type="transmembrane region" description="Helical" evidence="7">
    <location>
        <begin position="192"/>
        <end position="212"/>
    </location>
</feature>
<evidence type="ECO:0000256" key="5">
    <source>
        <dbReference type="ARBA" id="ARBA00023136"/>
    </source>
</evidence>
<dbReference type="PANTHER" id="PTHR43791">
    <property type="entry name" value="PERMEASE-RELATED"/>
    <property type="match status" value="1"/>
</dbReference>
<dbReference type="Pfam" id="PF07690">
    <property type="entry name" value="MFS_1"/>
    <property type="match status" value="1"/>
</dbReference>
<gene>
    <name evidence="9" type="ORF">D9756_001286</name>
</gene>
<organism evidence="9 10">
    <name type="scientific">Leucocoprinus leucothites</name>
    <dbReference type="NCBI Taxonomy" id="201217"/>
    <lineage>
        <taxon>Eukaryota</taxon>
        <taxon>Fungi</taxon>
        <taxon>Dikarya</taxon>
        <taxon>Basidiomycota</taxon>
        <taxon>Agaricomycotina</taxon>
        <taxon>Agaricomycetes</taxon>
        <taxon>Agaricomycetidae</taxon>
        <taxon>Agaricales</taxon>
        <taxon>Agaricineae</taxon>
        <taxon>Agaricaceae</taxon>
        <taxon>Leucocoprinus</taxon>
    </lineage>
</organism>
<feature type="transmembrane region" description="Helical" evidence="7">
    <location>
        <begin position="449"/>
        <end position="470"/>
    </location>
</feature>
<feature type="transmembrane region" description="Helical" evidence="7">
    <location>
        <begin position="416"/>
        <end position="437"/>
    </location>
</feature>
<evidence type="ECO:0000256" key="3">
    <source>
        <dbReference type="ARBA" id="ARBA00022692"/>
    </source>
</evidence>
<proteinExistence type="inferred from homology"/>
<dbReference type="InterPro" id="IPR011701">
    <property type="entry name" value="MFS"/>
</dbReference>
<evidence type="ECO:0000256" key="1">
    <source>
        <dbReference type="ARBA" id="ARBA00004141"/>
    </source>
</evidence>
<feature type="domain" description="Major facilitator superfamily (MFS) profile" evidence="8">
    <location>
        <begin position="64"/>
        <end position="475"/>
    </location>
</feature>
<keyword evidence="4 7" id="KW-1133">Transmembrane helix</keyword>
<dbReference type="InterPro" id="IPR020846">
    <property type="entry name" value="MFS_dom"/>
</dbReference>
<dbReference type="PANTHER" id="PTHR43791:SF63">
    <property type="entry name" value="HIGH AFFINITY CYSTEINE TRANSPORTER"/>
    <property type="match status" value="1"/>
</dbReference>
<keyword evidence="5 7" id="KW-0472">Membrane</keyword>
<dbReference type="EMBL" id="JAACJO010000005">
    <property type="protein sequence ID" value="KAF5358010.1"/>
    <property type="molecule type" value="Genomic_DNA"/>
</dbReference>
<feature type="transmembrane region" description="Helical" evidence="7">
    <location>
        <begin position="382"/>
        <end position="404"/>
    </location>
</feature>
<feature type="transmembrane region" description="Helical" evidence="7">
    <location>
        <begin position="131"/>
        <end position="149"/>
    </location>
</feature>
<dbReference type="GO" id="GO:0022857">
    <property type="term" value="F:transmembrane transporter activity"/>
    <property type="evidence" value="ECO:0007669"/>
    <property type="project" value="InterPro"/>
</dbReference>
<dbReference type="AlphaFoldDB" id="A0A8H5LHS9"/>
<evidence type="ECO:0000259" key="8">
    <source>
        <dbReference type="PROSITE" id="PS50850"/>
    </source>
</evidence>
<feature type="transmembrane region" description="Helical" evidence="7">
    <location>
        <begin position="327"/>
        <end position="345"/>
    </location>
</feature>
<keyword evidence="2" id="KW-0813">Transport</keyword>
<evidence type="ECO:0000256" key="2">
    <source>
        <dbReference type="ARBA" id="ARBA00022448"/>
    </source>
</evidence>
<feature type="transmembrane region" description="Helical" evidence="7">
    <location>
        <begin position="224"/>
        <end position="244"/>
    </location>
</feature>
<dbReference type="PROSITE" id="PS50850">
    <property type="entry name" value="MFS"/>
    <property type="match status" value="1"/>
</dbReference>
<evidence type="ECO:0000256" key="4">
    <source>
        <dbReference type="ARBA" id="ARBA00022989"/>
    </source>
</evidence>
<dbReference type="Proteomes" id="UP000559027">
    <property type="component" value="Unassembled WGS sequence"/>
</dbReference>
<evidence type="ECO:0000256" key="7">
    <source>
        <dbReference type="SAM" id="Phobius"/>
    </source>
</evidence>
<dbReference type="Gene3D" id="1.20.1250.20">
    <property type="entry name" value="MFS general substrate transporter like domains"/>
    <property type="match status" value="1"/>
</dbReference>
<evidence type="ECO:0000313" key="9">
    <source>
        <dbReference type="EMBL" id="KAF5358010.1"/>
    </source>
</evidence>
<comment type="caution">
    <text evidence="9">The sequence shown here is derived from an EMBL/GenBank/DDBJ whole genome shotgun (WGS) entry which is preliminary data.</text>
</comment>